<protein>
    <recommendedName>
        <fullName evidence="4">Clip domain-containing protein</fullName>
    </recommendedName>
</protein>
<dbReference type="EMBL" id="BGZK01000400">
    <property type="protein sequence ID" value="GBP41507.1"/>
    <property type="molecule type" value="Genomic_DNA"/>
</dbReference>
<feature type="compositionally biased region" description="Low complexity" evidence="1">
    <location>
        <begin position="44"/>
        <end position="61"/>
    </location>
</feature>
<dbReference type="Proteomes" id="UP000299102">
    <property type="component" value="Unassembled WGS sequence"/>
</dbReference>
<proteinExistence type="predicted"/>
<reference evidence="2 3" key="1">
    <citation type="journal article" date="2019" name="Commun. Biol.">
        <title>The bagworm genome reveals a unique fibroin gene that provides high tensile strength.</title>
        <authorList>
            <person name="Kono N."/>
            <person name="Nakamura H."/>
            <person name="Ohtoshi R."/>
            <person name="Tomita M."/>
            <person name="Numata K."/>
            <person name="Arakawa K."/>
        </authorList>
    </citation>
    <scope>NUCLEOTIDE SEQUENCE [LARGE SCALE GENOMIC DNA]</scope>
</reference>
<feature type="region of interest" description="Disordered" evidence="1">
    <location>
        <begin position="42"/>
        <end position="61"/>
    </location>
</feature>
<sequence>MKTGDFKIVAGIICILAFTDTALMYSEDLDDTVEHLSTPVIFNPSAPSEATTSTTEVPTTPSPLAAYRLEDYPWARGLIDAPSDTLRLRLGNGTEISLRLAKDVKDEPEGAGEECTPSAAGGAGACTYLGRCAAARALTAQSYEGLYCVRDGYAGICCPKDDNSQPTAKH</sequence>
<dbReference type="AlphaFoldDB" id="A0A4C1VT55"/>
<evidence type="ECO:0000256" key="1">
    <source>
        <dbReference type="SAM" id="MobiDB-lite"/>
    </source>
</evidence>
<keyword evidence="3" id="KW-1185">Reference proteome</keyword>
<name>A0A4C1VT55_EUMVA</name>
<evidence type="ECO:0008006" key="4">
    <source>
        <dbReference type="Google" id="ProtNLM"/>
    </source>
</evidence>
<comment type="caution">
    <text evidence="2">The sequence shown here is derived from an EMBL/GenBank/DDBJ whole genome shotgun (WGS) entry which is preliminary data.</text>
</comment>
<dbReference type="OrthoDB" id="299997at2759"/>
<evidence type="ECO:0000313" key="3">
    <source>
        <dbReference type="Proteomes" id="UP000299102"/>
    </source>
</evidence>
<organism evidence="2 3">
    <name type="scientific">Eumeta variegata</name>
    <name type="common">Bagworm moth</name>
    <name type="synonym">Eumeta japonica</name>
    <dbReference type="NCBI Taxonomy" id="151549"/>
    <lineage>
        <taxon>Eukaryota</taxon>
        <taxon>Metazoa</taxon>
        <taxon>Ecdysozoa</taxon>
        <taxon>Arthropoda</taxon>
        <taxon>Hexapoda</taxon>
        <taxon>Insecta</taxon>
        <taxon>Pterygota</taxon>
        <taxon>Neoptera</taxon>
        <taxon>Endopterygota</taxon>
        <taxon>Lepidoptera</taxon>
        <taxon>Glossata</taxon>
        <taxon>Ditrysia</taxon>
        <taxon>Tineoidea</taxon>
        <taxon>Psychidae</taxon>
        <taxon>Oiketicinae</taxon>
        <taxon>Eumeta</taxon>
    </lineage>
</organism>
<evidence type="ECO:0000313" key="2">
    <source>
        <dbReference type="EMBL" id="GBP41507.1"/>
    </source>
</evidence>
<accession>A0A4C1VT55</accession>
<gene>
    <name evidence="2" type="ORF">EVAR_24426_1</name>
</gene>